<keyword evidence="4" id="KW-0804">Transcription</keyword>
<dbReference type="GO" id="GO:0003677">
    <property type="term" value="F:DNA binding"/>
    <property type="evidence" value="ECO:0007669"/>
    <property type="project" value="InterPro"/>
</dbReference>
<keyword evidence="3" id="KW-0731">Sigma factor</keyword>
<feature type="domain" description="HTH luxR-type" evidence="5">
    <location>
        <begin position="125"/>
        <end position="152"/>
    </location>
</feature>
<dbReference type="InterPro" id="IPR013249">
    <property type="entry name" value="RNA_pol_sigma70_r4_t2"/>
</dbReference>
<keyword evidence="7" id="KW-1185">Reference proteome</keyword>
<dbReference type="InterPro" id="IPR013325">
    <property type="entry name" value="RNA_pol_sigma_r2"/>
</dbReference>
<dbReference type="GO" id="GO:0006352">
    <property type="term" value="P:DNA-templated transcription initiation"/>
    <property type="evidence" value="ECO:0007669"/>
    <property type="project" value="InterPro"/>
</dbReference>
<dbReference type="Pfam" id="PF08281">
    <property type="entry name" value="Sigma70_r4_2"/>
    <property type="match status" value="1"/>
</dbReference>
<evidence type="ECO:0000256" key="4">
    <source>
        <dbReference type="ARBA" id="ARBA00023163"/>
    </source>
</evidence>
<evidence type="ECO:0000259" key="5">
    <source>
        <dbReference type="PROSITE" id="PS00622"/>
    </source>
</evidence>
<dbReference type="InterPro" id="IPR000792">
    <property type="entry name" value="Tscrpt_reg_LuxR_C"/>
</dbReference>
<dbReference type="Proteomes" id="UP000321533">
    <property type="component" value="Chromosome"/>
</dbReference>
<dbReference type="OrthoDB" id="9780326at2"/>
<reference evidence="6 7" key="1">
    <citation type="journal article" date="2016" name="Int. J. Syst. Evol. Microbiol.">
        <title>Panacibacter ginsenosidivorans gen. nov., sp. nov., with ginsenoside converting activity isolated from soil of a ginseng field.</title>
        <authorList>
            <person name="Siddiqi M.Z."/>
            <person name="Muhammad Shafi S."/>
            <person name="Choi K.D."/>
            <person name="Im W.T."/>
        </authorList>
    </citation>
    <scope>NUCLEOTIDE SEQUENCE [LARGE SCALE GENOMIC DNA]</scope>
    <source>
        <strain evidence="6 7">Gsoil1550</strain>
    </source>
</reference>
<organism evidence="6 7">
    <name type="scientific">Panacibacter ginsenosidivorans</name>
    <dbReference type="NCBI Taxonomy" id="1813871"/>
    <lineage>
        <taxon>Bacteria</taxon>
        <taxon>Pseudomonadati</taxon>
        <taxon>Bacteroidota</taxon>
        <taxon>Chitinophagia</taxon>
        <taxon>Chitinophagales</taxon>
        <taxon>Chitinophagaceae</taxon>
        <taxon>Panacibacter</taxon>
    </lineage>
</organism>
<dbReference type="Pfam" id="PF04542">
    <property type="entry name" value="Sigma70_r2"/>
    <property type="match status" value="1"/>
</dbReference>
<protein>
    <submittedName>
        <fullName evidence="6">RNA polymerase sigma factor</fullName>
    </submittedName>
</protein>
<dbReference type="InterPro" id="IPR007627">
    <property type="entry name" value="RNA_pol_sigma70_r2"/>
</dbReference>
<evidence type="ECO:0000256" key="1">
    <source>
        <dbReference type="ARBA" id="ARBA00010641"/>
    </source>
</evidence>
<evidence type="ECO:0000313" key="7">
    <source>
        <dbReference type="Proteomes" id="UP000321533"/>
    </source>
</evidence>
<evidence type="ECO:0000256" key="3">
    <source>
        <dbReference type="ARBA" id="ARBA00023082"/>
    </source>
</evidence>
<dbReference type="PANTHER" id="PTHR43133:SF45">
    <property type="entry name" value="RNA POLYMERASE ECF-TYPE SIGMA FACTOR"/>
    <property type="match status" value="1"/>
</dbReference>
<dbReference type="InterPro" id="IPR014284">
    <property type="entry name" value="RNA_pol_sigma-70_dom"/>
</dbReference>
<dbReference type="AlphaFoldDB" id="A0A5B8V3J6"/>
<dbReference type="InterPro" id="IPR036388">
    <property type="entry name" value="WH-like_DNA-bd_sf"/>
</dbReference>
<dbReference type="SUPFAM" id="SSF88659">
    <property type="entry name" value="Sigma3 and sigma4 domains of RNA polymerase sigma factors"/>
    <property type="match status" value="1"/>
</dbReference>
<dbReference type="InterPro" id="IPR013324">
    <property type="entry name" value="RNA_pol_sigma_r3/r4-like"/>
</dbReference>
<comment type="similarity">
    <text evidence="1">Belongs to the sigma-70 factor family. ECF subfamily.</text>
</comment>
<dbReference type="NCBIfam" id="TIGR02937">
    <property type="entry name" value="sigma70-ECF"/>
    <property type="match status" value="1"/>
</dbReference>
<gene>
    <name evidence="6" type="ORF">FRZ67_01800</name>
</gene>
<sequence>MQATNDFLSLINQHQNIIHKVCNLYMHDATDKEDLFQEITLQAWNAYKSFRGDAKFSTWLYRVALNTAISFYRKEKRKPVFESANEFPDQPEETSEIEEQMQAMYSAIGSLSKIDKALVMLYLEDYSYDEISNVLGITANNVAVKMNRIKTKLKEESKKHYQFS</sequence>
<dbReference type="Gene3D" id="1.10.10.10">
    <property type="entry name" value="Winged helix-like DNA-binding domain superfamily/Winged helix DNA-binding domain"/>
    <property type="match status" value="1"/>
</dbReference>
<dbReference type="KEGG" id="pgin:FRZ67_01800"/>
<dbReference type="InterPro" id="IPR039425">
    <property type="entry name" value="RNA_pol_sigma-70-like"/>
</dbReference>
<proteinExistence type="inferred from homology"/>
<dbReference type="PANTHER" id="PTHR43133">
    <property type="entry name" value="RNA POLYMERASE ECF-TYPE SIGMA FACTO"/>
    <property type="match status" value="1"/>
</dbReference>
<evidence type="ECO:0000256" key="2">
    <source>
        <dbReference type="ARBA" id="ARBA00023015"/>
    </source>
</evidence>
<dbReference type="GO" id="GO:0016987">
    <property type="term" value="F:sigma factor activity"/>
    <property type="evidence" value="ECO:0007669"/>
    <property type="project" value="UniProtKB-KW"/>
</dbReference>
<keyword evidence="2" id="KW-0805">Transcription regulation</keyword>
<dbReference type="PROSITE" id="PS00622">
    <property type="entry name" value="HTH_LUXR_1"/>
    <property type="match status" value="1"/>
</dbReference>
<dbReference type="Gene3D" id="1.10.1740.10">
    <property type="match status" value="1"/>
</dbReference>
<dbReference type="SUPFAM" id="SSF88946">
    <property type="entry name" value="Sigma2 domain of RNA polymerase sigma factors"/>
    <property type="match status" value="1"/>
</dbReference>
<evidence type="ECO:0000313" key="6">
    <source>
        <dbReference type="EMBL" id="QEC66097.1"/>
    </source>
</evidence>
<dbReference type="EMBL" id="CP042435">
    <property type="protein sequence ID" value="QEC66097.1"/>
    <property type="molecule type" value="Genomic_DNA"/>
</dbReference>
<name>A0A5B8V3J6_9BACT</name>
<accession>A0A5B8V3J6</accession>
<dbReference type="RefSeq" id="WP_147187897.1">
    <property type="nucleotide sequence ID" value="NZ_CP042435.1"/>
</dbReference>